<evidence type="ECO:0000256" key="1">
    <source>
        <dbReference type="ARBA" id="ARBA00000707"/>
    </source>
</evidence>
<comment type="catalytic activity">
    <reaction evidence="1">
        <text>Thiol-dependent hydrolysis of ester, thioester, amide, peptide and isopeptide bonds formed by the C-terminal Gly of ubiquitin (a 76-residue protein attached to proteins as an intracellular targeting signal).</text>
        <dbReference type="EC" id="3.4.19.12"/>
    </reaction>
</comment>
<evidence type="ECO:0000313" key="11">
    <source>
        <dbReference type="Proteomes" id="UP000054561"/>
    </source>
</evidence>
<dbReference type="GO" id="GO:0006508">
    <property type="term" value="P:proteolysis"/>
    <property type="evidence" value="ECO:0007669"/>
    <property type="project" value="UniProtKB-KW"/>
</dbReference>
<feature type="compositionally biased region" description="Basic residues" evidence="8">
    <location>
        <begin position="531"/>
        <end position="541"/>
    </location>
</feature>
<feature type="compositionally biased region" description="Polar residues" evidence="8">
    <location>
        <begin position="157"/>
        <end position="166"/>
    </location>
</feature>
<dbReference type="SUPFAM" id="SSF54001">
    <property type="entry name" value="Cysteine proteinases"/>
    <property type="match status" value="1"/>
</dbReference>
<feature type="region of interest" description="Disordered" evidence="8">
    <location>
        <begin position="85"/>
        <end position="110"/>
    </location>
</feature>
<dbReference type="PROSITE" id="PS00973">
    <property type="entry name" value="USP_2"/>
    <property type="match status" value="1"/>
</dbReference>
<evidence type="ECO:0000256" key="8">
    <source>
        <dbReference type="SAM" id="MobiDB-lite"/>
    </source>
</evidence>
<dbReference type="GO" id="GO:0005829">
    <property type="term" value="C:cytosol"/>
    <property type="evidence" value="ECO:0007669"/>
    <property type="project" value="TreeGrafter"/>
</dbReference>
<proteinExistence type="inferred from homology"/>
<dbReference type="GeneID" id="24265877"/>
<keyword evidence="4" id="KW-0645">Protease</keyword>
<name>A0A0D9QSN1_PLAFR</name>
<keyword evidence="6" id="KW-0378">Hydrolase</keyword>
<dbReference type="Gene3D" id="3.90.70.10">
    <property type="entry name" value="Cysteine proteinases"/>
    <property type="match status" value="2"/>
</dbReference>
<reference evidence="10 11" key="1">
    <citation type="submission" date="2014-03" db="EMBL/GenBank/DDBJ databases">
        <title>The Genome Sequence of Plasmodium fragile nilgiri.</title>
        <authorList>
            <consortium name="The Broad Institute Genomics Platform"/>
            <consortium name="The Broad Institute Genome Sequencing Center for Infectious Disease"/>
            <person name="Neafsey D."/>
            <person name="Duraisingh M."/>
            <person name="Young S.K."/>
            <person name="Zeng Q."/>
            <person name="Gargeya S."/>
            <person name="Abouelleil A."/>
            <person name="Alvarado L."/>
            <person name="Chapman S.B."/>
            <person name="Gainer-Dewar J."/>
            <person name="Goldberg J."/>
            <person name="Griggs A."/>
            <person name="Gujja S."/>
            <person name="Hansen M."/>
            <person name="Howarth C."/>
            <person name="Imamovic A."/>
            <person name="Larimer J."/>
            <person name="Pearson M."/>
            <person name="Poon T.W."/>
            <person name="Priest M."/>
            <person name="Roberts A."/>
            <person name="Saif S."/>
            <person name="Shea T."/>
            <person name="Sykes S."/>
            <person name="Wortman J."/>
            <person name="Nusbaum C."/>
            <person name="Birren B."/>
        </authorList>
    </citation>
    <scope>NUCLEOTIDE SEQUENCE [LARGE SCALE GENOMIC DNA]</scope>
    <source>
        <strain evidence="11">nilgiri</strain>
    </source>
</reference>
<keyword evidence="5" id="KW-0833">Ubl conjugation pathway</keyword>
<dbReference type="Proteomes" id="UP000054561">
    <property type="component" value="Unassembled WGS sequence"/>
</dbReference>
<feature type="region of interest" description="Disordered" evidence="8">
    <location>
        <begin position="255"/>
        <end position="275"/>
    </location>
</feature>
<dbReference type="PROSITE" id="PS50235">
    <property type="entry name" value="USP_3"/>
    <property type="match status" value="1"/>
</dbReference>
<feature type="compositionally biased region" description="Basic and acidic residues" evidence="8">
    <location>
        <begin position="1004"/>
        <end position="1026"/>
    </location>
</feature>
<dbReference type="InterPro" id="IPR038765">
    <property type="entry name" value="Papain-like_cys_pep_sf"/>
</dbReference>
<gene>
    <name evidence="10" type="ORF">AK88_00563</name>
</gene>
<feature type="region of interest" description="Disordered" evidence="8">
    <location>
        <begin position="994"/>
        <end position="1032"/>
    </location>
</feature>
<dbReference type="EC" id="3.4.19.12" evidence="3"/>
<dbReference type="PANTHER" id="PTHR24006:SF758">
    <property type="entry name" value="UBIQUITIN CARBOXYL-TERMINAL HYDROLASE 36"/>
    <property type="match status" value="1"/>
</dbReference>
<feature type="compositionally biased region" description="Basic residues" evidence="8">
    <location>
        <begin position="419"/>
        <end position="432"/>
    </location>
</feature>
<dbReference type="AlphaFoldDB" id="A0A0D9QSN1"/>
<evidence type="ECO:0000256" key="7">
    <source>
        <dbReference type="ARBA" id="ARBA00022807"/>
    </source>
</evidence>
<dbReference type="RefSeq" id="XP_012333634.1">
    <property type="nucleotide sequence ID" value="XM_012478211.1"/>
</dbReference>
<feature type="region of interest" description="Disordered" evidence="8">
    <location>
        <begin position="208"/>
        <end position="228"/>
    </location>
</feature>
<sequence>MIRPYGKIHVSLSSDYVEFYEEQNLKEPHNGRGKESDKKLSCEEEESTTVGCTRDDVYVDGHTGEEDLRKTNHQRGCHHAGLGKYNLGDGKGGDMSPELTSSGVSNTEGQKRTVQVEAAKGFLLPPAQHGGTESLRSDNDGGVASVDSVHTGRVNPSEGSTKQVQYKTRRATPPTVRLKCFRRIFNRTFSRYYFIGKPFRRYVKMRTSASQEKAKKRTSKKGNTDGIGIKKTEGAMVYHGEDDFFVKRPDEVSSESAKKRGKVTMGEEGHNRGNISPVKKCAQQMLLRPPKVRTTNWGNVLLSKMKTKENISKKKFEKMKKMKKIKIVKKIKKEGMPFDFKRKSSVDKDAGSQIGEDKCHTHETSTVVSIQRTELFVRRKEFESMGKRVVKGKEDVTNGKCSSPIEGNGMGEYTEGSVKKKKRKKKKKKKKSTTGGDSTLVGEGRSFGEGKPNGGAAMYEESVPEKVHGETLASLQKAERESGQHSKGEATTPSLNGVTVHNEDERYSKSVRGEQREVDAVVSPIGGEKEKRKRKKKKKKRGDANGNLSEDDEAGSPSQLNLSEYTILKEIKIKQSNEVVQLNMDSSFFVSRGAGLYNYGQNICFFNSIIQTIVRIPYICKDLLNKLHSLNCEKKKVSVFCFYCLFEQFACNIISKKCGIKNMLIPYIKKYICNNYIVGYQEDVHEYLRYFLCSLEKSSFASSIYIQKMFTGVTKNITICTKCNHVSLKYEQYYELSLDISSSNNLEEALKKYLSKETLMGDNGYYCDKCRKKKKATKQCVINKLPRVLTIQIKRFFMNSKFNVVKNHKPISYPLYLDMKGYVNNYYDLFQNNFNNNVIALYEKANPPTGGTSDQQNGVVNEERNGEANGQQSGVRGDQRNAPPGARPNPHVLNQIAHIFAELKREVCKRKIKNQLTPSHLRSIIMETKKRILKELNKIKFSKFYNDILLSISKDIETLYFHVRANASRKHFSLKGALFNFKVEYLNGQEDHLPPQYEPCSTENGHRNERNKIGEKGEHSPRESHNGKNHANKKSASYFSYELTGLIKHIGSGTEYGHYVALTKSNNNIYLLCDDNNISYINKKDILNCVKNAYVFIYTCMHPGFIDFYNKYVDVLEKKKFNINLPVFEKRVEFKERITMPKQKFISRSLHF</sequence>
<feature type="compositionally biased region" description="Polar residues" evidence="8">
    <location>
        <begin position="489"/>
        <end position="499"/>
    </location>
</feature>
<dbReference type="OrthoDB" id="420187at2759"/>
<evidence type="ECO:0000259" key="9">
    <source>
        <dbReference type="PROSITE" id="PS50235"/>
    </source>
</evidence>
<feature type="compositionally biased region" description="Basic and acidic residues" evidence="8">
    <location>
        <begin position="501"/>
        <end position="519"/>
    </location>
</feature>
<dbReference type="GO" id="GO:0004843">
    <property type="term" value="F:cysteine-type deubiquitinase activity"/>
    <property type="evidence" value="ECO:0007669"/>
    <property type="project" value="UniProtKB-EC"/>
</dbReference>
<dbReference type="GO" id="GO:0016579">
    <property type="term" value="P:protein deubiquitination"/>
    <property type="evidence" value="ECO:0007669"/>
    <property type="project" value="InterPro"/>
</dbReference>
<dbReference type="PANTHER" id="PTHR24006">
    <property type="entry name" value="UBIQUITIN CARBOXYL-TERMINAL HYDROLASE"/>
    <property type="match status" value="1"/>
</dbReference>
<dbReference type="InterPro" id="IPR018200">
    <property type="entry name" value="USP_CS"/>
</dbReference>
<feature type="compositionally biased region" description="Basic and acidic residues" evidence="8">
    <location>
        <begin position="23"/>
        <end position="42"/>
    </location>
</feature>
<feature type="compositionally biased region" description="Polar residues" evidence="8">
    <location>
        <begin position="98"/>
        <end position="108"/>
    </location>
</feature>
<feature type="domain" description="USP" evidence="9">
    <location>
        <begin position="594"/>
        <end position="1101"/>
    </location>
</feature>
<evidence type="ECO:0000256" key="5">
    <source>
        <dbReference type="ARBA" id="ARBA00022786"/>
    </source>
</evidence>
<feature type="compositionally biased region" description="Basic and acidic residues" evidence="8">
    <location>
        <begin position="477"/>
        <end position="488"/>
    </location>
</feature>
<dbReference type="Pfam" id="PF00443">
    <property type="entry name" value="UCH"/>
    <property type="match status" value="1"/>
</dbReference>
<dbReference type="InterPro" id="IPR001394">
    <property type="entry name" value="Peptidase_C19_UCH"/>
</dbReference>
<feature type="region of interest" description="Disordered" evidence="8">
    <location>
        <begin position="23"/>
        <end position="65"/>
    </location>
</feature>
<evidence type="ECO:0000256" key="2">
    <source>
        <dbReference type="ARBA" id="ARBA00009085"/>
    </source>
</evidence>
<evidence type="ECO:0000256" key="3">
    <source>
        <dbReference type="ARBA" id="ARBA00012759"/>
    </source>
</evidence>
<accession>A0A0D9QSN1</accession>
<protein>
    <recommendedName>
        <fullName evidence="3">ubiquitinyl hydrolase 1</fullName>
        <ecNumber evidence="3">3.4.19.12</ecNumber>
    </recommendedName>
</protein>
<feature type="region of interest" description="Disordered" evidence="8">
    <location>
        <begin position="391"/>
        <end position="557"/>
    </location>
</feature>
<dbReference type="GO" id="GO:0005634">
    <property type="term" value="C:nucleus"/>
    <property type="evidence" value="ECO:0007669"/>
    <property type="project" value="TreeGrafter"/>
</dbReference>
<evidence type="ECO:0000313" key="10">
    <source>
        <dbReference type="EMBL" id="KJP89852.1"/>
    </source>
</evidence>
<dbReference type="VEuPathDB" id="PlasmoDB:AK88_00563"/>
<keyword evidence="7" id="KW-0788">Thiol protease</keyword>
<feature type="region of interest" description="Disordered" evidence="8">
    <location>
        <begin position="865"/>
        <end position="889"/>
    </location>
</feature>
<evidence type="ECO:0000256" key="4">
    <source>
        <dbReference type="ARBA" id="ARBA00022670"/>
    </source>
</evidence>
<dbReference type="InterPro" id="IPR028889">
    <property type="entry name" value="USP"/>
</dbReference>
<dbReference type="InterPro" id="IPR050164">
    <property type="entry name" value="Peptidase_C19"/>
</dbReference>
<keyword evidence="11" id="KW-1185">Reference proteome</keyword>
<feature type="region of interest" description="Disordered" evidence="8">
    <location>
        <begin position="123"/>
        <end position="170"/>
    </location>
</feature>
<feature type="compositionally biased region" description="Basic and acidic residues" evidence="8">
    <location>
        <begin position="53"/>
        <end position="65"/>
    </location>
</feature>
<comment type="similarity">
    <text evidence="2">Belongs to the peptidase C19 family.</text>
</comment>
<dbReference type="OMA" id="ICNNYIV"/>
<dbReference type="EMBL" id="KQ001648">
    <property type="protein sequence ID" value="KJP89852.1"/>
    <property type="molecule type" value="Genomic_DNA"/>
</dbReference>
<evidence type="ECO:0000256" key="6">
    <source>
        <dbReference type="ARBA" id="ARBA00022801"/>
    </source>
</evidence>
<organism evidence="10 11">
    <name type="scientific">Plasmodium fragile</name>
    <dbReference type="NCBI Taxonomy" id="5857"/>
    <lineage>
        <taxon>Eukaryota</taxon>
        <taxon>Sar</taxon>
        <taxon>Alveolata</taxon>
        <taxon>Apicomplexa</taxon>
        <taxon>Aconoidasida</taxon>
        <taxon>Haemosporida</taxon>
        <taxon>Plasmodiidae</taxon>
        <taxon>Plasmodium</taxon>
        <taxon>Plasmodium (Plasmodium)</taxon>
    </lineage>
</organism>